<evidence type="ECO:0000259" key="6">
    <source>
        <dbReference type="Pfam" id="PF05199"/>
    </source>
</evidence>
<evidence type="ECO:0000256" key="3">
    <source>
        <dbReference type="ARBA" id="ARBA00022630"/>
    </source>
</evidence>
<accession>A0A9X0XEP9</accession>
<evidence type="ECO:0000256" key="4">
    <source>
        <dbReference type="ARBA" id="ARBA00022827"/>
    </source>
</evidence>
<dbReference type="Pfam" id="PF05199">
    <property type="entry name" value="GMC_oxred_C"/>
    <property type="match status" value="1"/>
</dbReference>
<dbReference type="InterPro" id="IPR051473">
    <property type="entry name" value="P2Ox-like"/>
</dbReference>
<keyword evidence="5" id="KW-0560">Oxidoreductase</keyword>
<dbReference type="PANTHER" id="PTHR42784:SF1">
    <property type="entry name" value="PYRANOSE 2-OXIDASE"/>
    <property type="match status" value="1"/>
</dbReference>
<dbReference type="InterPro" id="IPR007867">
    <property type="entry name" value="GMC_OxRtase_C"/>
</dbReference>
<dbReference type="Gene3D" id="3.50.50.60">
    <property type="entry name" value="FAD/NAD(P)-binding domain"/>
    <property type="match status" value="2"/>
</dbReference>
<dbReference type="GO" id="GO:0016614">
    <property type="term" value="F:oxidoreductase activity, acting on CH-OH group of donors"/>
    <property type="evidence" value="ECO:0007669"/>
    <property type="project" value="InterPro"/>
</dbReference>
<evidence type="ECO:0000256" key="5">
    <source>
        <dbReference type="ARBA" id="ARBA00023002"/>
    </source>
</evidence>
<organism evidence="7 8">
    <name type="scientific">Aquariibacter lacus</name>
    <dbReference type="NCBI Taxonomy" id="2801332"/>
    <lineage>
        <taxon>Bacteria</taxon>
        <taxon>Pseudomonadati</taxon>
        <taxon>Pseudomonadota</taxon>
        <taxon>Betaproteobacteria</taxon>
        <taxon>Burkholderiales</taxon>
        <taxon>Sphaerotilaceae</taxon>
        <taxon>Aquariibacter</taxon>
    </lineage>
</organism>
<dbReference type="PANTHER" id="PTHR42784">
    <property type="entry name" value="PYRANOSE 2-OXIDASE"/>
    <property type="match status" value="1"/>
</dbReference>
<sequence>MIYKDFKAYQASGFQPKVCIVGGGPAGISLALRLAAKRIPCVLLEAGGRTYDAEVQAAYNGKVIGDNYFELGSSRLRYLGGSTGHWQGWCRALDAIDFEARKGVPNSGWPIRKTDLDPYASEADRLLDLPTAKPDQALSADLQEIEFRFSKPIVRFGDKYAAELEKSPLIAVALNSPVIDLVPVRGRIAEARIGQAGAAAASLKAPAYALCTGGIENSRLLLWANQQHQGGVVPEARTLGKYWMEHPHYTLGQAALFTFTGFRTPGGMHFYAPTADYLRKHAIGSFGVRLLSGENLIKALIKDGLCVAPEIFTDFAKKASKDLACAAALHVAWEQLPQESNRIELGSDKDAWGMARSVLHWRKQPVERTTADHAVRLVGSYLAGSDKGRVKVSDWLLKNQAYPLDDEQAGFHHMGGTRMAASPEQGVVDANCKVFGVDNLYVGGSSVFPTGGHTNPTYSIVQLALRLGDHLAGRAL</sequence>
<dbReference type="InterPro" id="IPR036188">
    <property type="entry name" value="FAD/NAD-bd_sf"/>
</dbReference>
<keyword evidence="3" id="KW-0285">Flavoprotein</keyword>
<dbReference type="Proteomes" id="UP000643207">
    <property type="component" value="Unassembled WGS sequence"/>
</dbReference>
<name>A0A9X0XEP9_9BURK</name>
<keyword evidence="4" id="KW-0274">FAD</keyword>
<feature type="domain" description="Glucose-methanol-choline oxidoreductase C-terminal" evidence="6">
    <location>
        <begin position="337"/>
        <end position="464"/>
    </location>
</feature>
<proteinExistence type="inferred from homology"/>
<protein>
    <submittedName>
        <fullName evidence="7">GMC family oxidoreductase</fullName>
    </submittedName>
</protein>
<evidence type="ECO:0000256" key="2">
    <source>
        <dbReference type="ARBA" id="ARBA00010790"/>
    </source>
</evidence>
<comment type="similarity">
    <text evidence="2">Belongs to the GMC oxidoreductase family.</text>
</comment>
<evidence type="ECO:0000313" key="8">
    <source>
        <dbReference type="Proteomes" id="UP000643207"/>
    </source>
</evidence>
<evidence type="ECO:0000313" key="7">
    <source>
        <dbReference type="EMBL" id="MBL0719621.1"/>
    </source>
</evidence>
<comment type="caution">
    <text evidence="7">The sequence shown here is derived from an EMBL/GenBank/DDBJ whole genome shotgun (WGS) entry which is preliminary data.</text>
</comment>
<dbReference type="EMBL" id="JAERRA010000001">
    <property type="protein sequence ID" value="MBL0719621.1"/>
    <property type="molecule type" value="Genomic_DNA"/>
</dbReference>
<evidence type="ECO:0000256" key="1">
    <source>
        <dbReference type="ARBA" id="ARBA00001974"/>
    </source>
</evidence>
<dbReference type="RefSeq" id="WP_201825013.1">
    <property type="nucleotide sequence ID" value="NZ_JAERRA010000001.1"/>
</dbReference>
<dbReference type="AlphaFoldDB" id="A0A9X0XEP9"/>
<keyword evidence="8" id="KW-1185">Reference proteome</keyword>
<comment type="cofactor">
    <cofactor evidence="1">
        <name>FAD</name>
        <dbReference type="ChEBI" id="CHEBI:57692"/>
    </cofactor>
</comment>
<dbReference type="SUPFAM" id="SSF51905">
    <property type="entry name" value="FAD/NAD(P)-binding domain"/>
    <property type="match status" value="1"/>
</dbReference>
<reference evidence="7 8" key="1">
    <citation type="submission" date="2021-01" db="EMBL/GenBank/DDBJ databases">
        <title>Piscinibacter sp. Jin2 Genome sequencing and assembly.</title>
        <authorList>
            <person name="Kim I."/>
        </authorList>
    </citation>
    <scope>NUCLEOTIDE SEQUENCE [LARGE SCALE GENOMIC DNA]</scope>
    <source>
        <strain evidence="7 8">Jin2</strain>
    </source>
</reference>
<gene>
    <name evidence="7" type="ORF">JI742_06925</name>
</gene>